<feature type="transmembrane region" description="Helical" evidence="1">
    <location>
        <begin position="69"/>
        <end position="89"/>
    </location>
</feature>
<evidence type="ECO:0000313" key="2">
    <source>
        <dbReference type="EMBL" id="PSU25886.1"/>
    </source>
</evidence>
<keyword evidence="1" id="KW-1133">Transmembrane helix</keyword>
<dbReference type="Proteomes" id="UP000241618">
    <property type="component" value="Unassembled WGS sequence"/>
</dbReference>
<protein>
    <submittedName>
        <fullName evidence="3">Uncharacterized protein</fullName>
    </submittedName>
</protein>
<proteinExistence type="predicted"/>
<sequence>MVGISKSGAERYGRMFAQLTDDSWLFGAMVTLVFLVMTICLSYSIIFYLPLYQPTAESVIAVMTTLRPLMFVFPVITAGLTFIAGFRAVKSFLNGKKV</sequence>
<feature type="transmembrane region" description="Helical" evidence="1">
    <location>
        <begin position="24"/>
        <end position="49"/>
    </location>
</feature>
<dbReference type="Proteomes" id="UP000241405">
    <property type="component" value="Unassembled WGS sequence"/>
</dbReference>
<accession>A0A2T3JTP1</accession>
<dbReference type="EMBL" id="PYMO01000005">
    <property type="protein sequence ID" value="PSU25886.1"/>
    <property type="molecule type" value="Genomic_DNA"/>
</dbReference>
<keyword evidence="4" id="KW-1185">Reference proteome</keyword>
<organism evidence="3 5">
    <name type="scientific">Photobacterium phosphoreum</name>
    <dbReference type="NCBI Taxonomy" id="659"/>
    <lineage>
        <taxon>Bacteria</taxon>
        <taxon>Pseudomonadati</taxon>
        <taxon>Pseudomonadota</taxon>
        <taxon>Gammaproteobacteria</taxon>
        <taxon>Vibrionales</taxon>
        <taxon>Vibrionaceae</taxon>
        <taxon>Photobacterium</taxon>
    </lineage>
</organism>
<evidence type="ECO:0000313" key="3">
    <source>
        <dbReference type="EMBL" id="PSU52529.1"/>
    </source>
</evidence>
<dbReference type="EMBL" id="PYMP01000006">
    <property type="protein sequence ID" value="PSU52529.1"/>
    <property type="molecule type" value="Genomic_DNA"/>
</dbReference>
<dbReference type="AlphaFoldDB" id="A0A2T3JTP1"/>
<reference evidence="4 5" key="1">
    <citation type="submission" date="2018-03" db="EMBL/GenBank/DDBJ databases">
        <title>Whole genome sequencing of Histamine producing bacteria.</title>
        <authorList>
            <person name="Butler K."/>
        </authorList>
    </citation>
    <scope>NUCLEOTIDE SEQUENCE [LARGE SCALE GENOMIC DNA]</scope>
    <source>
        <strain evidence="3 5">FS-6.1</strain>
        <strain evidence="2 4">FS-6.2</strain>
    </source>
</reference>
<evidence type="ECO:0000313" key="5">
    <source>
        <dbReference type="Proteomes" id="UP000241618"/>
    </source>
</evidence>
<evidence type="ECO:0000313" key="4">
    <source>
        <dbReference type="Proteomes" id="UP000241405"/>
    </source>
</evidence>
<keyword evidence="1" id="KW-0472">Membrane</keyword>
<evidence type="ECO:0000256" key="1">
    <source>
        <dbReference type="SAM" id="Phobius"/>
    </source>
</evidence>
<gene>
    <name evidence="3" type="ORF">C9J18_08220</name>
    <name evidence="2" type="ORF">CTM96_07160</name>
</gene>
<comment type="caution">
    <text evidence="3">The sequence shown here is derived from an EMBL/GenBank/DDBJ whole genome shotgun (WGS) entry which is preliminary data.</text>
</comment>
<dbReference type="RefSeq" id="WP_107189764.1">
    <property type="nucleotide sequence ID" value="NZ_PYMN01000007.1"/>
</dbReference>
<name>A0A2T3JTP1_PHOPO</name>
<keyword evidence="1" id="KW-0812">Transmembrane</keyword>